<dbReference type="InterPro" id="IPR017941">
    <property type="entry name" value="Rieske_2Fe-2S"/>
</dbReference>
<evidence type="ECO:0000313" key="8">
    <source>
        <dbReference type="Proteomes" id="UP000660861"/>
    </source>
</evidence>
<keyword evidence="3" id="KW-0408">Iron</keyword>
<dbReference type="GO" id="GO:0016705">
    <property type="term" value="F:oxidoreductase activity, acting on paired donors, with incorporation or reduction of molecular oxygen"/>
    <property type="evidence" value="ECO:0007669"/>
    <property type="project" value="UniProtKB-ARBA"/>
</dbReference>
<evidence type="ECO:0000313" key="7">
    <source>
        <dbReference type="EMBL" id="MBC8569658.1"/>
    </source>
</evidence>
<dbReference type="InterPro" id="IPR006076">
    <property type="entry name" value="FAD-dep_OxRdtase"/>
</dbReference>
<dbReference type="PRINTS" id="PR00162">
    <property type="entry name" value="RIESKE"/>
</dbReference>
<dbReference type="GO" id="GO:0004497">
    <property type="term" value="F:monooxygenase activity"/>
    <property type="evidence" value="ECO:0007669"/>
    <property type="project" value="UniProtKB-ARBA"/>
</dbReference>
<dbReference type="Proteomes" id="UP000660861">
    <property type="component" value="Unassembled WGS sequence"/>
</dbReference>
<evidence type="ECO:0000256" key="1">
    <source>
        <dbReference type="ARBA" id="ARBA00022714"/>
    </source>
</evidence>
<evidence type="ECO:0000256" key="2">
    <source>
        <dbReference type="ARBA" id="ARBA00022723"/>
    </source>
</evidence>
<dbReference type="PROSITE" id="PS51296">
    <property type="entry name" value="RIESKE"/>
    <property type="match status" value="1"/>
</dbReference>
<dbReference type="AlphaFoldDB" id="A0A926IAX0"/>
<gene>
    <name evidence="7" type="ORF">H8709_02320</name>
</gene>
<dbReference type="EMBL" id="JACRTC010000001">
    <property type="protein sequence ID" value="MBC8569658.1"/>
    <property type="molecule type" value="Genomic_DNA"/>
</dbReference>
<evidence type="ECO:0000259" key="6">
    <source>
        <dbReference type="PROSITE" id="PS51296"/>
    </source>
</evidence>
<protein>
    <submittedName>
        <fullName evidence="7">FAD-dependent oxidoreductase</fullName>
    </submittedName>
</protein>
<dbReference type="SUPFAM" id="SSF50022">
    <property type="entry name" value="ISP domain"/>
    <property type="match status" value="1"/>
</dbReference>
<dbReference type="InterPro" id="IPR005805">
    <property type="entry name" value="Rieske_Fe-S_prot_C"/>
</dbReference>
<keyword evidence="8" id="KW-1185">Reference proteome</keyword>
<dbReference type="Pfam" id="PF01266">
    <property type="entry name" value="DAO"/>
    <property type="match status" value="1"/>
</dbReference>
<keyword evidence="5" id="KW-1015">Disulfide bond</keyword>
<keyword evidence="4" id="KW-0411">Iron-sulfur</keyword>
<feature type="domain" description="Rieske" evidence="6">
    <location>
        <begin position="399"/>
        <end position="480"/>
    </location>
</feature>
<dbReference type="GO" id="GO:0005737">
    <property type="term" value="C:cytoplasm"/>
    <property type="evidence" value="ECO:0007669"/>
    <property type="project" value="TreeGrafter"/>
</dbReference>
<dbReference type="Gene3D" id="3.30.9.10">
    <property type="entry name" value="D-Amino Acid Oxidase, subunit A, domain 2"/>
    <property type="match status" value="1"/>
</dbReference>
<accession>A0A926IAX0</accession>
<dbReference type="Gene3D" id="2.102.10.10">
    <property type="entry name" value="Rieske [2Fe-2S] iron-sulphur domain"/>
    <property type="match status" value="1"/>
</dbReference>
<name>A0A926IAX0_9FIRM</name>
<evidence type="ECO:0000256" key="5">
    <source>
        <dbReference type="ARBA" id="ARBA00023157"/>
    </source>
</evidence>
<proteinExistence type="predicted"/>
<dbReference type="Gene3D" id="3.50.50.60">
    <property type="entry name" value="FAD/NAD(P)-binding domain"/>
    <property type="match status" value="1"/>
</dbReference>
<sequence>MKMQALWRDQADLPQFPALSGDYEAEVAIIGGGMAGILTAYLLRERGVEAVVLEADRVASGQTQNTTAKITSQHGLIYHKLMETMGEELARQYAKANEEAIASYRDIIAKENIDCHFEERDAYLYSLREMNPLVREAEAAAKLGIAASFTTQTELPFPVQGAVRFEGQAQFHPLLFLRSIVEGLSIFERTRVQTVEEDQLVTDKGTVRAKHIVFACHYPFLNAPGYYFMRMHQERSYVLALDHAMQVKGMYLGIDEDDGWSLRSAEGLLLFGGGNHRTGENRGGGKYNMLRKKAGELWPQSEERYHWSAQDCMTLDIVPYIGPYASSAPGWYVATGFEKWGMTSSMAAATILTNLICGGHSPNSEVFSPQRFTPGASAKNFLKEGGHAVRDLSREIFAPPRAVIEDLPMGHGGVVEVDGQKVGVYRDENGEAHVVSVRCPHLGCQLEWNPDEKSWDCPCHGSRFDFTGKLICGPAQEPIA</sequence>
<keyword evidence="2" id="KW-0479">Metal-binding</keyword>
<dbReference type="InterPro" id="IPR036188">
    <property type="entry name" value="FAD/NAD-bd_sf"/>
</dbReference>
<organism evidence="7 8">
    <name type="scientific">Zongyangia hominis</name>
    <dbReference type="NCBI Taxonomy" id="2763677"/>
    <lineage>
        <taxon>Bacteria</taxon>
        <taxon>Bacillati</taxon>
        <taxon>Bacillota</taxon>
        <taxon>Clostridia</taxon>
        <taxon>Eubacteriales</taxon>
        <taxon>Oscillospiraceae</taxon>
        <taxon>Zongyangia</taxon>
    </lineage>
</organism>
<evidence type="ECO:0000256" key="3">
    <source>
        <dbReference type="ARBA" id="ARBA00023004"/>
    </source>
</evidence>
<dbReference type="PANTHER" id="PTHR13847">
    <property type="entry name" value="SARCOSINE DEHYDROGENASE-RELATED"/>
    <property type="match status" value="1"/>
</dbReference>
<dbReference type="GO" id="GO:0016020">
    <property type="term" value="C:membrane"/>
    <property type="evidence" value="ECO:0007669"/>
    <property type="project" value="InterPro"/>
</dbReference>
<dbReference type="Pfam" id="PF00355">
    <property type="entry name" value="Rieske"/>
    <property type="match status" value="1"/>
</dbReference>
<comment type="caution">
    <text evidence="7">The sequence shown here is derived from an EMBL/GenBank/DDBJ whole genome shotgun (WGS) entry which is preliminary data.</text>
</comment>
<evidence type="ECO:0000256" key="4">
    <source>
        <dbReference type="ARBA" id="ARBA00023014"/>
    </source>
</evidence>
<dbReference type="InterPro" id="IPR036922">
    <property type="entry name" value="Rieske_2Fe-2S_sf"/>
</dbReference>
<keyword evidence="1" id="KW-0001">2Fe-2S</keyword>
<dbReference type="GO" id="GO:0051537">
    <property type="term" value="F:2 iron, 2 sulfur cluster binding"/>
    <property type="evidence" value="ECO:0007669"/>
    <property type="project" value="UniProtKB-KW"/>
</dbReference>
<dbReference type="SUPFAM" id="SSF51905">
    <property type="entry name" value="FAD/NAD(P)-binding domain"/>
    <property type="match status" value="1"/>
</dbReference>
<dbReference type="GO" id="GO:0046872">
    <property type="term" value="F:metal ion binding"/>
    <property type="evidence" value="ECO:0007669"/>
    <property type="project" value="UniProtKB-KW"/>
</dbReference>
<reference evidence="7" key="1">
    <citation type="submission" date="2020-08" db="EMBL/GenBank/DDBJ databases">
        <title>Genome public.</title>
        <authorList>
            <person name="Liu C."/>
            <person name="Sun Q."/>
        </authorList>
    </citation>
    <scope>NUCLEOTIDE SEQUENCE</scope>
    <source>
        <strain evidence="7">NSJ-54</strain>
    </source>
</reference>
<dbReference type="PANTHER" id="PTHR13847:SF274">
    <property type="entry name" value="RIESKE 2FE-2S IRON-SULFUR PROTEIN YHFW-RELATED"/>
    <property type="match status" value="1"/>
</dbReference>